<dbReference type="RefSeq" id="WP_109932613.1">
    <property type="nucleotide sequence ID" value="NZ_QGNY01000009.1"/>
</dbReference>
<keyword evidence="6" id="KW-1185">Reference proteome</keyword>
<protein>
    <submittedName>
        <fullName evidence="5">Allophanate hydrolase subunit 1</fullName>
    </submittedName>
</protein>
<evidence type="ECO:0000256" key="3">
    <source>
        <dbReference type="ARBA" id="ARBA00022840"/>
    </source>
</evidence>
<evidence type="ECO:0000313" key="6">
    <source>
        <dbReference type="Proteomes" id="UP000245391"/>
    </source>
</evidence>
<dbReference type="PANTHER" id="PTHR34698">
    <property type="entry name" value="5-OXOPROLINASE SUBUNIT B"/>
    <property type="match status" value="1"/>
</dbReference>
<organism evidence="5 6">
    <name type="scientific">Pedobacter paludis</name>
    <dbReference type="NCBI Taxonomy" id="2203212"/>
    <lineage>
        <taxon>Bacteria</taxon>
        <taxon>Pseudomonadati</taxon>
        <taxon>Bacteroidota</taxon>
        <taxon>Sphingobacteriia</taxon>
        <taxon>Sphingobacteriales</taxon>
        <taxon>Sphingobacteriaceae</taxon>
        <taxon>Pedobacter</taxon>
    </lineage>
</organism>
<dbReference type="Proteomes" id="UP000245391">
    <property type="component" value="Unassembled WGS sequence"/>
</dbReference>
<reference evidence="6" key="1">
    <citation type="submission" date="2018-05" db="EMBL/GenBank/DDBJ databases">
        <title>Pedobacter paludis sp. nov., isolated from wetland soil.</title>
        <authorList>
            <person name="Zhang Y."/>
        </authorList>
    </citation>
    <scope>NUCLEOTIDE SEQUENCE [LARGE SCALE GENOMIC DNA]</scope>
    <source>
        <strain evidence="6">R-8</strain>
    </source>
</reference>
<proteinExistence type="predicted"/>
<dbReference type="Gene3D" id="3.30.1360.40">
    <property type="match status" value="1"/>
</dbReference>
<dbReference type="InterPro" id="IPR003833">
    <property type="entry name" value="CT_C_D"/>
</dbReference>
<dbReference type="SUPFAM" id="SSF50891">
    <property type="entry name" value="Cyclophilin-like"/>
    <property type="match status" value="1"/>
</dbReference>
<feature type="domain" description="Carboxyltransferase" evidence="4">
    <location>
        <begin position="14"/>
        <end position="224"/>
    </location>
</feature>
<dbReference type="EMBL" id="QGNY01000009">
    <property type="protein sequence ID" value="PWS30024.1"/>
    <property type="molecule type" value="Genomic_DNA"/>
</dbReference>
<dbReference type="PANTHER" id="PTHR34698:SF2">
    <property type="entry name" value="5-OXOPROLINASE SUBUNIT B"/>
    <property type="match status" value="1"/>
</dbReference>
<gene>
    <name evidence="5" type="ORF">DF947_20435</name>
</gene>
<dbReference type="Pfam" id="PF02682">
    <property type="entry name" value="CT_C_D"/>
    <property type="match status" value="1"/>
</dbReference>
<evidence type="ECO:0000259" key="4">
    <source>
        <dbReference type="SMART" id="SM00796"/>
    </source>
</evidence>
<dbReference type="OrthoDB" id="9778567at2"/>
<evidence type="ECO:0000256" key="2">
    <source>
        <dbReference type="ARBA" id="ARBA00022801"/>
    </source>
</evidence>
<keyword evidence="3" id="KW-0067">ATP-binding</keyword>
<dbReference type="GO" id="GO:0005524">
    <property type="term" value="F:ATP binding"/>
    <property type="evidence" value="ECO:0007669"/>
    <property type="project" value="UniProtKB-KW"/>
</dbReference>
<sequence length="246" mass="27284">MEAALPNLLSTPNFEIYYLSEQAVTISFGNEISESLAQEIRKFNSLIHQNPFLGFNTTVPAYATLTVFYDPLVVLLTDLEGLTCFDKISGYLHNLKTLKENRSISKEETITIPVYYGGDFGPDLDEISLHTKLGHDEIINIHSSVTYKVYMIGFVPGFPYLGGMDKRLTTPRKTYPRAIVPAGAVGIAGEQTGVYPLETPGGWQIIGRTPTVLFNPKREQPSLLKAGNQVIFKPIGLEEFEHLSGK</sequence>
<dbReference type="NCBIfam" id="TIGR00370">
    <property type="entry name" value="5-oxoprolinase subunit PxpB"/>
    <property type="match status" value="1"/>
</dbReference>
<keyword evidence="1" id="KW-0547">Nucleotide-binding</keyword>
<dbReference type="AlphaFoldDB" id="A0A317ETK9"/>
<dbReference type="Gene3D" id="2.40.100.10">
    <property type="entry name" value="Cyclophilin-like"/>
    <property type="match status" value="1"/>
</dbReference>
<dbReference type="SUPFAM" id="SSF160467">
    <property type="entry name" value="PH0987 N-terminal domain-like"/>
    <property type="match status" value="1"/>
</dbReference>
<evidence type="ECO:0000256" key="1">
    <source>
        <dbReference type="ARBA" id="ARBA00022741"/>
    </source>
</evidence>
<dbReference type="GO" id="GO:0016787">
    <property type="term" value="F:hydrolase activity"/>
    <property type="evidence" value="ECO:0007669"/>
    <property type="project" value="UniProtKB-KW"/>
</dbReference>
<name>A0A317ETK9_9SPHI</name>
<accession>A0A317ETK9</accession>
<dbReference type="InterPro" id="IPR029000">
    <property type="entry name" value="Cyclophilin-like_dom_sf"/>
</dbReference>
<evidence type="ECO:0000313" key="5">
    <source>
        <dbReference type="EMBL" id="PWS30024.1"/>
    </source>
</evidence>
<dbReference type="SMART" id="SM00796">
    <property type="entry name" value="AHS1"/>
    <property type="match status" value="1"/>
</dbReference>
<comment type="caution">
    <text evidence="5">The sequence shown here is derived from an EMBL/GenBank/DDBJ whole genome shotgun (WGS) entry which is preliminary data.</text>
</comment>
<dbReference type="InterPro" id="IPR010016">
    <property type="entry name" value="PxpB"/>
</dbReference>
<keyword evidence="2 5" id="KW-0378">Hydrolase</keyword>